<dbReference type="SUPFAM" id="SSF48576">
    <property type="entry name" value="Terpenoid synthases"/>
    <property type="match status" value="1"/>
</dbReference>
<dbReference type="Pfam" id="PF19086">
    <property type="entry name" value="Terpene_syn_C_2"/>
    <property type="match status" value="1"/>
</dbReference>
<dbReference type="OrthoDB" id="2861623at2759"/>
<sequence>MAPPSEYITIKLPEMFVGFLADEPILHPRFEEVCRESGEAVCRACKYDPRVCKIVQRGDFCRFVAIAAPHAYETQFRTYCDWVNWVFPYDDLFDNGYLRADLNNAKAKMVALFAGTNNKITQRAQYDVCDLVEFHDDIWGRLQATAPPGVQKRFLKTLRDFCNAVLDQVGNCSTDRVPTIDEILATRRQSAGVAPLFPLFEFANLLHLPDTFSEASATIEMQNAAMDSALLQNDMLSYQKEESEGVPHNVVAVSRMRGMSAQGAFDYVGRMLEERLELMASCIDQLPEYDDATITKDIGCYVEGVKNTIKANLYWSFTSKRYFGEGRELVKKTRQLKVMRHPPFMASYIVPE</sequence>
<evidence type="ECO:0000256" key="2">
    <source>
        <dbReference type="ARBA" id="ARBA00006333"/>
    </source>
</evidence>
<dbReference type="InterPro" id="IPR008949">
    <property type="entry name" value="Isoprenoid_synthase_dom_sf"/>
</dbReference>
<keyword evidence="3 4" id="KW-0460">Magnesium</keyword>
<dbReference type="InterPro" id="IPR034686">
    <property type="entry name" value="Terpene_cyclase-like_2"/>
</dbReference>
<reference evidence="6" key="1">
    <citation type="journal article" date="2017" name="bioRxiv">
        <title>Conservation of a gene cluster reveals novel cercosporin biosynthetic mechanisms and extends production to the genus Colletotrichum.</title>
        <authorList>
            <person name="de Jonge R."/>
            <person name="Ebert M.K."/>
            <person name="Huitt-Roehl C.R."/>
            <person name="Pal P."/>
            <person name="Suttle J.C."/>
            <person name="Spanner R.E."/>
            <person name="Neubauer J.D."/>
            <person name="Jurick W.M.II."/>
            <person name="Stott K.A."/>
            <person name="Secor G.A."/>
            <person name="Thomma B.P.H.J."/>
            <person name="Van de Peer Y."/>
            <person name="Townsend C.A."/>
            <person name="Bolton M.D."/>
        </authorList>
    </citation>
    <scope>NUCLEOTIDE SEQUENCE [LARGE SCALE GENOMIC DNA]</scope>
    <source>
        <strain evidence="6">CBS538.71</strain>
    </source>
</reference>
<name>A0A2S6C547_9PEZI</name>
<evidence type="ECO:0000256" key="1">
    <source>
        <dbReference type="ARBA" id="ARBA00001946"/>
    </source>
</evidence>
<keyword evidence="4" id="KW-0456">Lyase</keyword>
<evidence type="ECO:0000313" key="6">
    <source>
        <dbReference type="Proteomes" id="UP000237631"/>
    </source>
</evidence>
<proteinExistence type="inferred from homology"/>
<dbReference type="GO" id="GO:0008299">
    <property type="term" value="P:isoprenoid biosynthetic process"/>
    <property type="evidence" value="ECO:0007669"/>
    <property type="project" value="UniProtKB-ARBA"/>
</dbReference>
<dbReference type="GO" id="GO:0046872">
    <property type="term" value="F:metal ion binding"/>
    <property type="evidence" value="ECO:0007669"/>
    <property type="project" value="UniProtKB-KW"/>
</dbReference>
<dbReference type="EC" id="4.2.3.-" evidence="4"/>
<protein>
    <recommendedName>
        <fullName evidence="4">Terpene synthase</fullName>
        <ecNumber evidence="4">4.2.3.-</ecNumber>
    </recommendedName>
</protein>
<dbReference type="EMBL" id="PNEN01000555">
    <property type="protein sequence ID" value="PPJ54830.1"/>
    <property type="molecule type" value="Genomic_DNA"/>
</dbReference>
<keyword evidence="6" id="KW-1185">Reference proteome</keyword>
<organism evidence="5 6">
    <name type="scientific">Cercospora berteroae</name>
    <dbReference type="NCBI Taxonomy" id="357750"/>
    <lineage>
        <taxon>Eukaryota</taxon>
        <taxon>Fungi</taxon>
        <taxon>Dikarya</taxon>
        <taxon>Ascomycota</taxon>
        <taxon>Pezizomycotina</taxon>
        <taxon>Dothideomycetes</taxon>
        <taxon>Dothideomycetidae</taxon>
        <taxon>Mycosphaerellales</taxon>
        <taxon>Mycosphaerellaceae</taxon>
        <taxon>Cercospora</taxon>
    </lineage>
</organism>
<dbReference type="SFLD" id="SFLDG01020">
    <property type="entry name" value="Terpene_Cyclase_Like_2"/>
    <property type="match status" value="1"/>
</dbReference>
<comment type="cofactor">
    <cofactor evidence="1 4">
        <name>Mg(2+)</name>
        <dbReference type="ChEBI" id="CHEBI:18420"/>
    </cofactor>
</comment>
<accession>A0A2S6C547</accession>
<gene>
    <name evidence="5" type="ORF">CBER1_08429</name>
</gene>
<dbReference type="Gene3D" id="1.10.600.10">
    <property type="entry name" value="Farnesyl Diphosphate Synthase"/>
    <property type="match status" value="1"/>
</dbReference>
<comment type="similarity">
    <text evidence="2 4">Belongs to the terpene synthase family.</text>
</comment>
<dbReference type="STRING" id="357750.A0A2S6C547"/>
<dbReference type="SFLD" id="SFLDS00005">
    <property type="entry name" value="Isoprenoid_Synthase_Type_I"/>
    <property type="match status" value="1"/>
</dbReference>
<dbReference type="AlphaFoldDB" id="A0A2S6C547"/>
<dbReference type="PANTHER" id="PTHR35201:SF4">
    <property type="entry name" value="BETA-PINACENE SYNTHASE-RELATED"/>
    <property type="match status" value="1"/>
</dbReference>
<comment type="caution">
    <text evidence="5">The sequence shown here is derived from an EMBL/GenBank/DDBJ whole genome shotgun (WGS) entry which is preliminary data.</text>
</comment>
<dbReference type="GO" id="GO:0010333">
    <property type="term" value="F:terpene synthase activity"/>
    <property type="evidence" value="ECO:0007669"/>
    <property type="project" value="InterPro"/>
</dbReference>
<dbReference type="PANTHER" id="PTHR35201">
    <property type="entry name" value="TERPENE SYNTHASE"/>
    <property type="match status" value="1"/>
</dbReference>
<evidence type="ECO:0000256" key="4">
    <source>
        <dbReference type="RuleBase" id="RU366034"/>
    </source>
</evidence>
<evidence type="ECO:0000313" key="5">
    <source>
        <dbReference type="EMBL" id="PPJ54830.1"/>
    </source>
</evidence>
<dbReference type="Proteomes" id="UP000237631">
    <property type="component" value="Unassembled WGS sequence"/>
</dbReference>
<keyword evidence="4" id="KW-0479">Metal-binding</keyword>
<evidence type="ECO:0000256" key="3">
    <source>
        <dbReference type="ARBA" id="ARBA00022842"/>
    </source>
</evidence>